<dbReference type="STRING" id="254161.SAMN05216256_101143"/>
<sequence>MIARCTYPSASHYEYYGGRGIDVCSEWRNDKERFFSWALKNGYTDTSELDRRDVDGPYEPANCRFISHQENSQLRSNARCNRVQAGEVKRLLQSGVKVKDAAMQVGIPYMSAWHISKGNTWHNA</sequence>
<accession>A0A1S8DKJ1</accession>
<protein>
    <submittedName>
        <fullName evidence="1">Uncharacterized protein</fullName>
    </submittedName>
</protein>
<keyword evidence="2" id="KW-1185">Reference proteome</keyword>
<gene>
    <name evidence="1" type="ORF">BXT89_03065</name>
</gene>
<reference evidence="1 2" key="1">
    <citation type="submission" date="2017-01" db="EMBL/GenBank/DDBJ databases">
        <title>Draft genome sequence of Pseudomonas pachastrellae type strain CCUG 46540T from a deep sea.</title>
        <authorList>
            <person name="Gomila M."/>
            <person name="Mulet M."/>
            <person name="Lalucat J."/>
            <person name="Garcia-Valdes E."/>
        </authorList>
    </citation>
    <scope>NUCLEOTIDE SEQUENCE [LARGE SCALE GENOMIC DNA]</scope>
    <source>
        <strain evidence="1 2">CCUG 46540</strain>
    </source>
</reference>
<dbReference type="EMBL" id="MUBC01000004">
    <property type="protein sequence ID" value="ONM45419.1"/>
    <property type="molecule type" value="Genomic_DNA"/>
</dbReference>
<evidence type="ECO:0000313" key="1">
    <source>
        <dbReference type="EMBL" id="ONM45419.1"/>
    </source>
</evidence>
<dbReference type="AlphaFoldDB" id="A0A1S8DKJ1"/>
<name>A0A1S8DKJ1_9GAMM</name>
<evidence type="ECO:0000313" key="2">
    <source>
        <dbReference type="Proteomes" id="UP000242847"/>
    </source>
</evidence>
<organism evidence="1 2">
    <name type="scientific">Halopseudomonas pachastrellae</name>
    <dbReference type="NCBI Taxonomy" id="254161"/>
    <lineage>
        <taxon>Bacteria</taxon>
        <taxon>Pseudomonadati</taxon>
        <taxon>Pseudomonadota</taxon>
        <taxon>Gammaproteobacteria</taxon>
        <taxon>Pseudomonadales</taxon>
        <taxon>Pseudomonadaceae</taxon>
        <taxon>Halopseudomonas</taxon>
    </lineage>
</organism>
<comment type="caution">
    <text evidence="1">The sequence shown here is derived from an EMBL/GenBank/DDBJ whole genome shotgun (WGS) entry which is preliminary data.</text>
</comment>
<proteinExistence type="predicted"/>
<dbReference type="Proteomes" id="UP000242847">
    <property type="component" value="Unassembled WGS sequence"/>
</dbReference>